<keyword evidence="9" id="KW-1185">Reference proteome</keyword>
<evidence type="ECO:0000256" key="2">
    <source>
        <dbReference type="ARBA" id="ARBA00022448"/>
    </source>
</evidence>
<dbReference type="OrthoDB" id="29308at2759"/>
<comment type="subunit">
    <text evidence="5">Adaptor protein complex 4 (AP-4) is a heterotetramer composed of two large adaptins, a medium adaptin and a small adaptin.</text>
</comment>
<evidence type="ECO:0000313" key="9">
    <source>
        <dbReference type="Proteomes" id="UP000231279"/>
    </source>
</evidence>
<dbReference type="InterPro" id="IPR002553">
    <property type="entry name" value="Clathrin/coatomer_adapt-like_N"/>
</dbReference>
<comment type="function">
    <text evidence="5">Subunit of novel type of clathrin- or non-clathrin-associated protein coat involved in targeting proteins from the trans-Golgi network (TGN) to the endosomal-lysosomal system.</text>
</comment>
<feature type="domain" description="Clathrin/coatomer adaptor adaptin-like N-terminal" evidence="7">
    <location>
        <begin position="40"/>
        <end position="583"/>
    </location>
</feature>
<proteinExistence type="inferred from homology"/>
<comment type="caution">
    <text evidence="8">The sequence shown here is derived from an EMBL/GenBank/DDBJ whole genome shotgun (WGS) entry which is preliminary data.</text>
</comment>
<dbReference type="Gene3D" id="1.25.10.10">
    <property type="entry name" value="Leucine-rich Repeat Variant"/>
    <property type="match status" value="1"/>
</dbReference>
<feature type="compositionally biased region" description="Basic and acidic residues" evidence="6">
    <location>
        <begin position="919"/>
        <end position="933"/>
    </location>
</feature>
<evidence type="ECO:0000259" key="7">
    <source>
        <dbReference type="Pfam" id="PF01602"/>
    </source>
</evidence>
<dbReference type="InterPro" id="IPR050840">
    <property type="entry name" value="Adaptor_Complx_Large_Subunit"/>
</dbReference>
<dbReference type="GO" id="GO:0012505">
    <property type="term" value="C:endomembrane system"/>
    <property type="evidence" value="ECO:0007669"/>
    <property type="project" value="UniProtKB-SubCell"/>
</dbReference>
<dbReference type="GO" id="GO:0030124">
    <property type="term" value="C:AP-4 adaptor complex"/>
    <property type="evidence" value="ECO:0007669"/>
    <property type="project" value="UniProtKB-UniRule"/>
</dbReference>
<evidence type="ECO:0000256" key="1">
    <source>
        <dbReference type="ARBA" id="ARBA00004308"/>
    </source>
</evidence>
<dbReference type="GO" id="GO:0006886">
    <property type="term" value="P:intracellular protein transport"/>
    <property type="evidence" value="ECO:0007669"/>
    <property type="project" value="UniProtKB-UniRule"/>
</dbReference>
<evidence type="ECO:0000256" key="6">
    <source>
        <dbReference type="SAM" id="MobiDB-lite"/>
    </source>
</evidence>
<feature type="region of interest" description="Disordered" evidence="6">
    <location>
        <begin position="876"/>
        <end position="1003"/>
    </location>
</feature>
<evidence type="ECO:0000256" key="5">
    <source>
        <dbReference type="PIRNR" id="PIRNR037097"/>
    </source>
</evidence>
<accession>A0A2G9I951</accession>
<dbReference type="GO" id="GO:0016192">
    <property type="term" value="P:vesicle-mediated transport"/>
    <property type="evidence" value="ECO:0007669"/>
    <property type="project" value="UniProtKB-UniRule"/>
</dbReference>
<organism evidence="8 9">
    <name type="scientific">Handroanthus impetiginosus</name>
    <dbReference type="NCBI Taxonomy" id="429701"/>
    <lineage>
        <taxon>Eukaryota</taxon>
        <taxon>Viridiplantae</taxon>
        <taxon>Streptophyta</taxon>
        <taxon>Embryophyta</taxon>
        <taxon>Tracheophyta</taxon>
        <taxon>Spermatophyta</taxon>
        <taxon>Magnoliopsida</taxon>
        <taxon>eudicotyledons</taxon>
        <taxon>Gunneridae</taxon>
        <taxon>Pentapetalae</taxon>
        <taxon>asterids</taxon>
        <taxon>lamiids</taxon>
        <taxon>Lamiales</taxon>
        <taxon>Bignoniaceae</taxon>
        <taxon>Crescentiina</taxon>
        <taxon>Tabebuia alliance</taxon>
        <taxon>Handroanthus</taxon>
    </lineage>
</organism>
<dbReference type="SUPFAM" id="SSF48371">
    <property type="entry name" value="ARM repeat"/>
    <property type="match status" value="1"/>
</dbReference>
<feature type="compositionally biased region" description="Low complexity" evidence="6">
    <location>
        <begin position="880"/>
        <end position="893"/>
    </location>
</feature>
<dbReference type="PIRSF" id="PIRSF037097">
    <property type="entry name" value="AP4_complex_epsilon"/>
    <property type="match status" value="1"/>
</dbReference>
<dbReference type="PANTHER" id="PTHR22780">
    <property type="entry name" value="ADAPTIN, ALPHA/GAMMA/EPSILON"/>
    <property type="match status" value="1"/>
</dbReference>
<evidence type="ECO:0000256" key="3">
    <source>
        <dbReference type="ARBA" id="ARBA00022927"/>
    </source>
</evidence>
<protein>
    <recommendedName>
        <fullName evidence="5">AP-4 complex subunit epsilon</fullName>
    </recommendedName>
</protein>
<comment type="subcellular location">
    <subcellularLocation>
        <location evidence="1">Endomembrane system</location>
    </subcellularLocation>
</comment>
<keyword evidence="2 5" id="KW-0813">Transport</keyword>
<feature type="compositionally biased region" description="Pro residues" evidence="6">
    <location>
        <begin position="975"/>
        <end position="987"/>
    </location>
</feature>
<dbReference type="InterPro" id="IPR017109">
    <property type="entry name" value="AP4_complex_esu"/>
</dbReference>
<dbReference type="InterPro" id="IPR016024">
    <property type="entry name" value="ARM-type_fold"/>
</dbReference>
<comment type="similarity">
    <text evidence="5">Belongs to the adaptor complexes large subunit family.</text>
</comment>
<name>A0A2G9I951_9LAMI</name>
<dbReference type="InterPro" id="IPR011989">
    <property type="entry name" value="ARM-like"/>
</dbReference>
<evidence type="ECO:0000256" key="4">
    <source>
        <dbReference type="ARBA" id="ARBA00023136"/>
    </source>
</evidence>
<feature type="compositionally biased region" description="Polar residues" evidence="6">
    <location>
        <begin position="894"/>
        <end position="918"/>
    </location>
</feature>
<dbReference type="Pfam" id="PF01602">
    <property type="entry name" value="Adaptin_N"/>
    <property type="match status" value="1"/>
</dbReference>
<dbReference type="EMBL" id="NKXS01000118">
    <property type="protein sequence ID" value="PIN26287.1"/>
    <property type="molecule type" value="Genomic_DNA"/>
</dbReference>
<keyword evidence="5" id="KW-0333">Golgi apparatus</keyword>
<keyword evidence="3 5" id="KW-0653">Protein transport</keyword>
<gene>
    <name evidence="8" type="ORF">CDL12_00965</name>
</gene>
<feature type="compositionally biased region" description="Polar residues" evidence="6">
    <location>
        <begin position="940"/>
        <end position="962"/>
    </location>
</feature>
<dbReference type="Proteomes" id="UP000231279">
    <property type="component" value="Unassembled WGS sequence"/>
</dbReference>
<evidence type="ECO:0000313" key="8">
    <source>
        <dbReference type="EMBL" id="PIN26287.1"/>
    </source>
</evidence>
<reference evidence="9" key="1">
    <citation type="journal article" date="2018" name="Gigascience">
        <title>Genome assembly of the Pink Ipe (Handroanthus impetiginosus, Bignoniaceae), a highly valued, ecologically keystone Neotropical timber forest tree.</title>
        <authorList>
            <person name="Silva-Junior O.B."/>
            <person name="Grattapaglia D."/>
            <person name="Novaes E."/>
            <person name="Collevatti R.G."/>
        </authorList>
    </citation>
    <scope>NUCLEOTIDE SEQUENCE [LARGE SCALE GENOMIC DNA]</scope>
    <source>
        <strain evidence="9">cv. UFG-1</strain>
    </source>
</reference>
<dbReference type="STRING" id="429701.A0A2G9I951"/>
<sequence length="1112" mass="121888">MGSQGGFGQSKEFLDLIKSIGEARSKAEEDRIVLREIETLKARLSDPNTPKFKLKEYLIRLLYVEMLGHDASFGYIHAVKMTHDENLLLKRTGYLAVTLFLNEDHDLIILIVNTIQKDLKSDNYLVVCAALNAVCKLINEETIPAVLPQVVELLGHQKEAVRKKAVMALHRFYQRAPGSVSDLITNFRKRLCDNDPGVMGATLSPLFDLITIDADPYKDQVVSFVNILKQVAERRLPKSYDYHQMPAPFIQIKLLKILALLGSGDKKASEQMYTIVGDIMRKCDSTSNIGNAILYECICCVSSLHPNPKLLEAAADAISKFLKSDSHNLKYLGIDALSRLIKINPEIAEQHQLAVIDCLEDPDDTLKRKTFDLLYKMTKSSNVEVIVDRMIEYMISIIDTHYKTEIASRCVELAEQFAPSNQWFIQTMNKVFEHAGDLVNPKVAHNLMKLIAEGFGEDDDTADSQLRSSAVESYLRIMGEPKLPSAFLQVICWVLGEYGTADGKYSASYITGKLYDLAEAHLADDTVKAYAVTALMKIYSFEMAAGRTVDILPECQSFIEEMLAAHSTDLQQRAYELQSMLSLDGHAVEKLMPMDSTCDDIEIDKNLSFLDGYVQQSLESGAQPYIPGSERSGMSSISNFKSHEDHESSTHALRFEAYELPKSSLPPNIPPVQASSTELVAVQDMPYATDILQPATSVPSASDAGRSELKLRLDGVQRKWGRPTYSSSTPSTSSTLALDNPLTMALIILDFCHSSLSSIDKNLSFLDGYVQQSLESGAQPYIPGSERSGMSSISNFKSHEDHESSTHALRFEAYELPKSSLPPNIPPVQASSTELVAVQDMPYATDILQPATSVPSASDAGRSELKLRLDGVQRKWGRPTYSSSTPSTSSTDTVKIQNETTQPDSVGISHTKTRNASYDSRKQQVEISPEKQKLAASLFGSASKSQGKQPSSGHKISKPQNHTSDKSHAAKAPSDTPPAKPSQPPPDLLDLGEPSVTTSAPSIDPFKELEGLLDFTQDATPVTAGGAGATEASDFMSLFADMSLNVPSDSVADPASNVINGNDLKGSSAEEPIQQLNKGPNLKEALEKDALVRQMGVTPSGQNPNLFKDLLG</sequence>
<dbReference type="AlphaFoldDB" id="A0A2G9I951"/>
<keyword evidence="4 5" id="KW-0472">Membrane</keyword>